<dbReference type="PANTHER" id="PTHR23542">
    <property type="match status" value="1"/>
</dbReference>
<feature type="transmembrane region" description="Helical" evidence="5">
    <location>
        <begin position="150"/>
        <end position="175"/>
    </location>
</feature>
<evidence type="ECO:0000259" key="6">
    <source>
        <dbReference type="PROSITE" id="PS50850"/>
    </source>
</evidence>
<proteinExistence type="predicted"/>
<dbReference type="GO" id="GO:0022857">
    <property type="term" value="F:transmembrane transporter activity"/>
    <property type="evidence" value="ECO:0007669"/>
    <property type="project" value="InterPro"/>
</dbReference>
<comment type="caution">
    <text evidence="7">The sequence shown here is derived from an EMBL/GenBank/DDBJ whole genome shotgun (WGS) entry which is preliminary data.</text>
</comment>
<evidence type="ECO:0000256" key="3">
    <source>
        <dbReference type="ARBA" id="ARBA00022989"/>
    </source>
</evidence>
<comment type="subcellular location">
    <subcellularLocation>
        <location evidence="1">Cell membrane</location>
        <topology evidence="1">Multi-pass membrane protein</topology>
    </subcellularLocation>
</comment>
<feature type="transmembrane region" description="Helical" evidence="5">
    <location>
        <begin position="88"/>
        <end position="107"/>
    </location>
</feature>
<dbReference type="RefSeq" id="WP_170218249.1">
    <property type="nucleotide sequence ID" value="NZ_CP144375.1"/>
</dbReference>
<dbReference type="InterPro" id="IPR020846">
    <property type="entry name" value="MFS_dom"/>
</dbReference>
<reference evidence="7 8" key="1">
    <citation type="submission" date="2018-08" db="EMBL/GenBank/DDBJ databases">
        <title>Genomic Encyclopedia of Archaeal and Bacterial Type Strains, Phase II (KMG-II): from individual species to whole genera.</title>
        <authorList>
            <person name="Goeker M."/>
        </authorList>
    </citation>
    <scope>NUCLEOTIDE SEQUENCE [LARGE SCALE GENOMIC DNA]</scope>
    <source>
        <strain evidence="7 8">DSM 45791</strain>
    </source>
</reference>
<feature type="transmembrane region" description="Helical" evidence="5">
    <location>
        <begin position="223"/>
        <end position="248"/>
    </location>
</feature>
<dbReference type="EMBL" id="QUNO01000037">
    <property type="protein sequence ID" value="REH18149.1"/>
    <property type="molecule type" value="Genomic_DNA"/>
</dbReference>
<evidence type="ECO:0000313" key="7">
    <source>
        <dbReference type="EMBL" id="REH18149.1"/>
    </source>
</evidence>
<accession>A0A3E0G5N9</accession>
<dbReference type="InterPro" id="IPR011701">
    <property type="entry name" value="MFS"/>
</dbReference>
<dbReference type="PROSITE" id="PS50850">
    <property type="entry name" value="MFS"/>
    <property type="match status" value="1"/>
</dbReference>
<name>A0A3E0G5N9_9PSEU</name>
<evidence type="ECO:0000256" key="4">
    <source>
        <dbReference type="ARBA" id="ARBA00023136"/>
    </source>
</evidence>
<dbReference type="GO" id="GO:0005886">
    <property type="term" value="C:plasma membrane"/>
    <property type="evidence" value="ECO:0007669"/>
    <property type="project" value="UniProtKB-SubCell"/>
</dbReference>
<keyword evidence="8" id="KW-1185">Reference proteome</keyword>
<dbReference type="Pfam" id="PF07690">
    <property type="entry name" value="MFS_1"/>
    <property type="match status" value="1"/>
</dbReference>
<feature type="transmembrane region" description="Helical" evidence="5">
    <location>
        <begin position="313"/>
        <end position="334"/>
    </location>
</feature>
<feature type="transmembrane region" description="Helical" evidence="5">
    <location>
        <begin position="289"/>
        <end position="307"/>
    </location>
</feature>
<dbReference type="InterPro" id="IPR036259">
    <property type="entry name" value="MFS_trans_sf"/>
</dbReference>
<protein>
    <submittedName>
        <fullName evidence="7">Putative MFS family arabinose efflux permease</fullName>
    </submittedName>
</protein>
<evidence type="ECO:0000313" key="8">
    <source>
        <dbReference type="Proteomes" id="UP000256269"/>
    </source>
</evidence>
<dbReference type="Gene3D" id="1.20.1250.20">
    <property type="entry name" value="MFS general substrate transporter like domains"/>
    <property type="match status" value="1"/>
</dbReference>
<feature type="transmembrane region" description="Helical" evidence="5">
    <location>
        <begin position="113"/>
        <end position="130"/>
    </location>
</feature>
<feature type="transmembrane region" description="Helical" evidence="5">
    <location>
        <begin position="346"/>
        <end position="371"/>
    </location>
</feature>
<keyword evidence="2 5" id="KW-0812">Transmembrane</keyword>
<gene>
    <name evidence="7" type="ORF">BCF44_13736</name>
</gene>
<evidence type="ECO:0000256" key="2">
    <source>
        <dbReference type="ARBA" id="ARBA00022692"/>
    </source>
</evidence>
<sequence length="410" mass="41689">MAEVDADGEWGTMRKYLHCLAQPHALSLLSSNFFGRLPNGMSALAIVLFLRAHDVPYAEVGTAAALYGLCSAVGGPVLGRIVDQRGQLVTLLSGAIGSGLGFVLLAVLGADSLPMALIGVALAGFLMPPLEPALRSMWSSVLPDESTVEVAYALDTALQNILFVAGPLMVVGLAALTSTTAALLVIGTLGIAGAATFVSIRPVRAWRGEPRARDWAGALRSRLLLMVLLGMMCIGGVVGVLNVATVAYAEQAGLPGFSGVLLGAFSFGSLIGGLGYGARNWSGDPLRRMVFLVLGLAVCTWPLVFMLGAAGTVALMAVAGFGLAPVLTCGFVLIGKIAPRGTVTEAFAWVTAVFLGGSAIGSAIVGSVLPVGGLRGAFVVAGLAATAGFLVVLVAASVPALRPQPSPEPN</sequence>
<feature type="transmembrane region" description="Helical" evidence="5">
    <location>
        <begin position="181"/>
        <end position="203"/>
    </location>
</feature>
<dbReference type="Proteomes" id="UP000256269">
    <property type="component" value="Unassembled WGS sequence"/>
</dbReference>
<feature type="transmembrane region" description="Helical" evidence="5">
    <location>
        <begin position="377"/>
        <end position="401"/>
    </location>
</feature>
<organism evidence="7 8">
    <name type="scientific">Kutzneria buriramensis</name>
    <dbReference type="NCBI Taxonomy" id="1045776"/>
    <lineage>
        <taxon>Bacteria</taxon>
        <taxon>Bacillati</taxon>
        <taxon>Actinomycetota</taxon>
        <taxon>Actinomycetes</taxon>
        <taxon>Pseudonocardiales</taxon>
        <taxon>Pseudonocardiaceae</taxon>
        <taxon>Kutzneria</taxon>
    </lineage>
</organism>
<dbReference type="SUPFAM" id="SSF103473">
    <property type="entry name" value="MFS general substrate transporter"/>
    <property type="match status" value="1"/>
</dbReference>
<dbReference type="PANTHER" id="PTHR23542:SF1">
    <property type="entry name" value="MAJOR FACILITATOR SUPERFAMILY (MFS) PROFILE DOMAIN-CONTAINING PROTEIN"/>
    <property type="match status" value="1"/>
</dbReference>
<evidence type="ECO:0000256" key="1">
    <source>
        <dbReference type="ARBA" id="ARBA00004651"/>
    </source>
</evidence>
<evidence type="ECO:0000256" key="5">
    <source>
        <dbReference type="SAM" id="Phobius"/>
    </source>
</evidence>
<keyword evidence="4 5" id="KW-0472">Membrane</keyword>
<dbReference type="AlphaFoldDB" id="A0A3E0G5N9"/>
<feature type="transmembrane region" description="Helical" evidence="5">
    <location>
        <begin position="254"/>
        <end position="277"/>
    </location>
</feature>
<keyword evidence="3 5" id="KW-1133">Transmembrane helix</keyword>
<feature type="domain" description="Major facilitator superfamily (MFS) profile" evidence="6">
    <location>
        <begin position="223"/>
        <end position="410"/>
    </location>
</feature>